<comment type="caution">
    <text evidence="1">The sequence shown here is derived from an EMBL/GenBank/DDBJ whole genome shotgun (WGS) entry which is preliminary data.</text>
</comment>
<evidence type="ECO:0000313" key="1">
    <source>
        <dbReference type="EMBL" id="HFH29234.1"/>
    </source>
</evidence>
<dbReference type="AlphaFoldDB" id="A0A7C3ED26"/>
<reference evidence="1" key="1">
    <citation type="journal article" date="2020" name="mSystems">
        <title>Genome- and Community-Level Interaction Insights into Carbon Utilization and Element Cycling Functions of Hydrothermarchaeota in Hydrothermal Sediment.</title>
        <authorList>
            <person name="Zhou Z."/>
            <person name="Liu Y."/>
            <person name="Xu W."/>
            <person name="Pan J."/>
            <person name="Luo Z.H."/>
            <person name="Li M."/>
        </authorList>
    </citation>
    <scope>NUCLEOTIDE SEQUENCE [LARGE SCALE GENOMIC DNA]</scope>
    <source>
        <strain evidence="1">SpSt-503</strain>
    </source>
</reference>
<dbReference type="EMBL" id="DSVL01000213">
    <property type="protein sequence ID" value="HFH29234.1"/>
    <property type="molecule type" value="Genomic_DNA"/>
</dbReference>
<proteinExistence type="predicted"/>
<sequence>MKVPVLFQPRTRLISLVILSALLLYSCDAFKEDMFPAYLGQEQAQIDMTKIREAAGLSSSAFIGQIQPIKIPALQKSYILLTLHQLGLPSALVVLDGKSLEILKTFTEIPIGKFLVLDMDGYIVTGNGNTLSRIDPASLELIDNPTSEASIDFAQFGFSVDVSGLNKTLLIGMENGVLVLKSYSKNSSPWDTVNTYERLYIFNSNPDPSDAGNFYIQDLYYNGSKVRLALRNNLTNDTFIFTWSSVNDFINSFSASNLASGAAVNKVPSGKGDSGGLTRAGCFIRTDNKGPVLELYRLDADNALRDSFTLPPNSWGRFSFFKDGSGWMFYEERADTLHLLRPWWQE</sequence>
<name>A0A7C3ED26_9SPIR</name>
<gene>
    <name evidence="1" type="ORF">ENS59_06940</name>
</gene>
<protein>
    <submittedName>
        <fullName evidence="1">Uncharacterized protein</fullName>
    </submittedName>
</protein>
<accession>A0A7C3ED26</accession>
<organism evidence="1">
    <name type="scientific">Gracilinema caldarium</name>
    <dbReference type="NCBI Taxonomy" id="215591"/>
    <lineage>
        <taxon>Bacteria</taxon>
        <taxon>Pseudomonadati</taxon>
        <taxon>Spirochaetota</taxon>
        <taxon>Spirochaetia</taxon>
        <taxon>Spirochaetales</taxon>
        <taxon>Breznakiellaceae</taxon>
        <taxon>Gracilinema</taxon>
    </lineage>
</organism>
<dbReference type="PROSITE" id="PS51257">
    <property type="entry name" value="PROKAR_LIPOPROTEIN"/>
    <property type="match status" value="1"/>
</dbReference>